<sequence length="223" mass="24109">MQHLAFYDMDKTVTRLPTWTRFLVHAARRRAPWRLALLPAAGAATIGYALGLTGRAGLKQVTQRIMLGGAVAPAEMDGIAESFADAVIADHVLDGARARMAEDRAAGYRLVLATASHAFYAAEIGRRLGFDDVIATRAQRAGNGHVLPAIEGENCYGPAKLRMVQGWMTQQGIARGDAHIRAYSDHVSDAPLLSWADEGFAVNAHGPLKALAKAQGWPELDWR</sequence>
<dbReference type="SUPFAM" id="SSF56784">
    <property type="entry name" value="HAD-like"/>
    <property type="match status" value="1"/>
</dbReference>
<dbReference type="EMBL" id="JBHTJG010000001">
    <property type="protein sequence ID" value="MFD0945081.1"/>
    <property type="molecule type" value="Genomic_DNA"/>
</dbReference>
<dbReference type="Gene3D" id="1.20.1440.100">
    <property type="entry name" value="SG protein - dephosphorylation function"/>
    <property type="match status" value="1"/>
</dbReference>
<evidence type="ECO:0000256" key="3">
    <source>
        <dbReference type="ARBA" id="ARBA00022842"/>
    </source>
</evidence>
<dbReference type="PANTHER" id="PTHR43344">
    <property type="entry name" value="PHOSPHOSERINE PHOSPHATASE"/>
    <property type="match status" value="1"/>
</dbReference>
<gene>
    <name evidence="4" type="ORF">ACFQ1E_01890</name>
</gene>
<proteinExistence type="predicted"/>
<keyword evidence="2 4" id="KW-0378">Hydrolase</keyword>
<dbReference type="InterPro" id="IPR036412">
    <property type="entry name" value="HAD-like_sf"/>
</dbReference>
<evidence type="ECO:0000256" key="2">
    <source>
        <dbReference type="ARBA" id="ARBA00022801"/>
    </source>
</evidence>
<dbReference type="PANTHER" id="PTHR43344:SF13">
    <property type="entry name" value="PHOSPHATASE RV3661-RELATED"/>
    <property type="match status" value="1"/>
</dbReference>
<keyword evidence="3" id="KW-0460">Magnesium</keyword>
<accession>A0ABW3H632</accession>
<evidence type="ECO:0000313" key="5">
    <source>
        <dbReference type="Proteomes" id="UP001596977"/>
    </source>
</evidence>
<dbReference type="Pfam" id="PF12710">
    <property type="entry name" value="HAD"/>
    <property type="match status" value="1"/>
</dbReference>
<keyword evidence="1" id="KW-0479">Metal-binding</keyword>
<evidence type="ECO:0000313" key="4">
    <source>
        <dbReference type="EMBL" id="MFD0945081.1"/>
    </source>
</evidence>
<dbReference type="NCBIfam" id="TIGR01488">
    <property type="entry name" value="HAD-SF-IB"/>
    <property type="match status" value="1"/>
</dbReference>
<dbReference type="Proteomes" id="UP001596977">
    <property type="component" value="Unassembled WGS sequence"/>
</dbReference>
<protein>
    <submittedName>
        <fullName evidence="4">HAD family hydrolase</fullName>
    </submittedName>
</protein>
<keyword evidence="5" id="KW-1185">Reference proteome</keyword>
<dbReference type="NCBIfam" id="TIGR01490">
    <property type="entry name" value="HAD-SF-IB-hyp1"/>
    <property type="match status" value="1"/>
</dbReference>
<comment type="caution">
    <text evidence="4">The sequence shown here is derived from an EMBL/GenBank/DDBJ whole genome shotgun (WGS) entry which is preliminary data.</text>
</comment>
<dbReference type="InterPro" id="IPR023214">
    <property type="entry name" value="HAD_sf"/>
</dbReference>
<dbReference type="GO" id="GO:0016787">
    <property type="term" value="F:hydrolase activity"/>
    <property type="evidence" value="ECO:0007669"/>
    <property type="project" value="UniProtKB-KW"/>
</dbReference>
<organism evidence="4 5">
    <name type="scientific">Sphingomonas canadensis</name>
    <dbReference type="NCBI Taxonomy" id="1219257"/>
    <lineage>
        <taxon>Bacteria</taxon>
        <taxon>Pseudomonadati</taxon>
        <taxon>Pseudomonadota</taxon>
        <taxon>Alphaproteobacteria</taxon>
        <taxon>Sphingomonadales</taxon>
        <taxon>Sphingomonadaceae</taxon>
        <taxon>Sphingomonas</taxon>
    </lineage>
</organism>
<name>A0ABW3H632_9SPHN</name>
<dbReference type="RefSeq" id="WP_264942652.1">
    <property type="nucleotide sequence ID" value="NZ_JAPDRA010000001.1"/>
</dbReference>
<evidence type="ECO:0000256" key="1">
    <source>
        <dbReference type="ARBA" id="ARBA00022723"/>
    </source>
</evidence>
<dbReference type="InterPro" id="IPR050582">
    <property type="entry name" value="HAD-like_SerB"/>
</dbReference>
<reference evidence="5" key="1">
    <citation type="journal article" date="2019" name="Int. J. Syst. Evol. Microbiol.">
        <title>The Global Catalogue of Microorganisms (GCM) 10K type strain sequencing project: providing services to taxonomists for standard genome sequencing and annotation.</title>
        <authorList>
            <consortium name="The Broad Institute Genomics Platform"/>
            <consortium name="The Broad Institute Genome Sequencing Center for Infectious Disease"/>
            <person name="Wu L."/>
            <person name="Ma J."/>
        </authorList>
    </citation>
    <scope>NUCLEOTIDE SEQUENCE [LARGE SCALE GENOMIC DNA]</scope>
    <source>
        <strain evidence="5">CCUG 62982</strain>
    </source>
</reference>
<dbReference type="Gene3D" id="3.40.50.1000">
    <property type="entry name" value="HAD superfamily/HAD-like"/>
    <property type="match status" value="1"/>
</dbReference>
<dbReference type="InterPro" id="IPR006385">
    <property type="entry name" value="HAD_hydro_SerB1"/>
</dbReference>